<dbReference type="Pfam" id="PF00294">
    <property type="entry name" value="PfkB"/>
    <property type="match status" value="1"/>
</dbReference>
<evidence type="ECO:0000313" key="9">
    <source>
        <dbReference type="Proteomes" id="UP000324260"/>
    </source>
</evidence>
<dbReference type="GO" id="GO:0016052">
    <property type="term" value="P:carbohydrate catabolic process"/>
    <property type="evidence" value="ECO:0007669"/>
    <property type="project" value="UniProtKB-ARBA"/>
</dbReference>
<keyword evidence="3" id="KW-0547">Nucleotide-binding</keyword>
<dbReference type="InterPro" id="IPR002173">
    <property type="entry name" value="Carboh/pur_kinase_PfkB_CS"/>
</dbReference>
<dbReference type="GO" id="GO:0005524">
    <property type="term" value="F:ATP binding"/>
    <property type="evidence" value="ECO:0007669"/>
    <property type="project" value="UniProtKB-KW"/>
</dbReference>
<evidence type="ECO:0000256" key="6">
    <source>
        <dbReference type="PIRNR" id="PIRNR000535"/>
    </source>
</evidence>
<dbReference type="PIRSF" id="PIRSF000535">
    <property type="entry name" value="1PFK/6PFK/LacC"/>
    <property type="match status" value="1"/>
</dbReference>
<feature type="domain" description="Carbohydrate kinase PfkB" evidence="7">
    <location>
        <begin position="22"/>
        <end position="297"/>
    </location>
</feature>
<reference evidence="8 9" key="1">
    <citation type="submission" date="2019-08" db="EMBL/GenBank/DDBJ databases">
        <title>Draft Genome Sequence of Halomonas eurihalina Isolated from Preserved Hide-surface.</title>
        <authorList>
            <person name="Hussain S.A."/>
            <person name="Xu A."/>
            <person name="Sarker M."/>
            <person name="Sommers C."/>
        </authorList>
    </citation>
    <scope>NUCLEOTIDE SEQUENCE [LARGE SCALE GENOMIC DNA]</scope>
    <source>
        <strain evidence="8 9">MS1</strain>
    </source>
</reference>
<dbReference type="OrthoDB" id="9801219at2"/>
<evidence type="ECO:0000256" key="3">
    <source>
        <dbReference type="ARBA" id="ARBA00022741"/>
    </source>
</evidence>
<dbReference type="PROSITE" id="PS00584">
    <property type="entry name" value="PFKB_KINASES_2"/>
    <property type="match status" value="1"/>
</dbReference>
<dbReference type="Gene3D" id="3.40.1190.20">
    <property type="match status" value="1"/>
</dbReference>
<evidence type="ECO:0000256" key="2">
    <source>
        <dbReference type="ARBA" id="ARBA00022679"/>
    </source>
</evidence>
<dbReference type="GO" id="GO:0005829">
    <property type="term" value="C:cytosol"/>
    <property type="evidence" value="ECO:0007669"/>
    <property type="project" value="TreeGrafter"/>
</dbReference>
<dbReference type="GO" id="GO:0008443">
    <property type="term" value="F:phosphofructokinase activity"/>
    <property type="evidence" value="ECO:0007669"/>
    <property type="project" value="UniProtKB-ARBA"/>
</dbReference>
<keyword evidence="5" id="KW-0067">ATP-binding</keyword>
<accession>A0A5D9D8R3</accession>
<name>A0A5D9D8R3_HALER</name>
<dbReference type="CDD" id="cd01164">
    <property type="entry name" value="FruK_PfkB_like"/>
    <property type="match status" value="1"/>
</dbReference>
<dbReference type="NCBIfam" id="TIGR03168">
    <property type="entry name" value="1-PFK"/>
    <property type="match status" value="1"/>
</dbReference>
<comment type="caution">
    <text evidence="8">The sequence shown here is derived from an EMBL/GenBank/DDBJ whole genome shotgun (WGS) entry which is preliminary data.</text>
</comment>
<dbReference type="FunFam" id="3.40.1190.20:FF:000001">
    <property type="entry name" value="Phosphofructokinase"/>
    <property type="match status" value="1"/>
</dbReference>
<dbReference type="SUPFAM" id="SSF53613">
    <property type="entry name" value="Ribokinase-like"/>
    <property type="match status" value="1"/>
</dbReference>
<evidence type="ECO:0000313" key="8">
    <source>
        <dbReference type="EMBL" id="TZG39430.1"/>
    </source>
</evidence>
<dbReference type="GO" id="GO:0044281">
    <property type="term" value="P:small molecule metabolic process"/>
    <property type="evidence" value="ECO:0007669"/>
    <property type="project" value="UniProtKB-ARBA"/>
</dbReference>
<keyword evidence="2 6" id="KW-0808">Transferase</keyword>
<evidence type="ECO:0000259" key="7">
    <source>
        <dbReference type="Pfam" id="PF00294"/>
    </source>
</evidence>
<dbReference type="PANTHER" id="PTHR46566">
    <property type="entry name" value="1-PHOSPHOFRUCTOKINASE-RELATED"/>
    <property type="match status" value="1"/>
</dbReference>
<keyword evidence="4 8" id="KW-0418">Kinase</keyword>
<dbReference type="AlphaFoldDB" id="A0A5D9D8R3"/>
<dbReference type="PANTHER" id="PTHR46566:SF5">
    <property type="entry name" value="1-PHOSPHOFRUCTOKINASE"/>
    <property type="match status" value="1"/>
</dbReference>
<sequence length="326" mass="33750">MMAPVLVLSLNPALDLSVGLERLAPGRVNRTRETHLEAAGKGVNVARVLVALGHRVTLSGFLGSDNDGVFRRAFETLGVEDACLRVPGETRTNVKLAEDDGRVTDINGPGVIIDAEAWLRLIGELERRLTASTGRPRAVVIAGSLPPGVTPDKLGELVSRVRQAGLPAWVDTSGPALDAAIAAGATAVKPNEHELAVWAGQSALDGAARHAAARRLRDADVEEAVVSAGADGVLWLGRGGDWQAVPPRVAAVNTVGAGDTLVAALLHGVLEEASPDAALRLATALSAEAVRHVGVGRPDAADFSELQRQTRVSRLDEGDDAGGALA</sequence>
<comment type="similarity">
    <text evidence="1 6">Belongs to the carbohydrate kinase PfkB family.</text>
</comment>
<gene>
    <name evidence="8" type="ORF">FZZ93_09595</name>
</gene>
<dbReference type="Proteomes" id="UP000324260">
    <property type="component" value="Unassembled WGS sequence"/>
</dbReference>
<dbReference type="InterPro" id="IPR029056">
    <property type="entry name" value="Ribokinase-like"/>
</dbReference>
<dbReference type="EMBL" id="VTPU01000008">
    <property type="protein sequence ID" value="TZG39430.1"/>
    <property type="molecule type" value="Genomic_DNA"/>
</dbReference>
<dbReference type="InterPro" id="IPR011611">
    <property type="entry name" value="PfkB_dom"/>
</dbReference>
<evidence type="ECO:0000256" key="1">
    <source>
        <dbReference type="ARBA" id="ARBA00010688"/>
    </source>
</evidence>
<evidence type="ECO:0000256" key="5">
    <source>
        <dbReference type="ARBA" id="ARBA00022840"/>
    </source>
</evidence>
<protein>
    <recommendedName>
        <fullName evidence="6">Phosphofructokinase</fullName>
    </recommendedName>
</protein>
<evidence type="ECO:0000256" key="4">
    <source>
        <dbReference type="ARBA" id="ARBA00022777"/>
    </source>
</evidence>
<dbReference type="InterPro" id="IPR017583">
    <property type="entry name" value="Tagatose/fructose_Pkinase"/>
</dbReference>
<proteinExistence type="inferred from homology"/>
<organism evidence="8 9">
    <name type="scientific">Halomonas eurihalina</name>
    <dbReference type="NCBI Taxonomy" id="42566"/>
    <lineage>
        <taxon>Bacteria</taxon>
        <taxon>Pseudomonadati</taxon>
        <taxon>Pseudomonadota</taxon>
        <taxon>Gammaproteobacteria</taxon>
        <taxon>Oceanospirillales</taxon>
        <taxon>Halomonadaceae</taxon>
        <taxon>Halomonas</taxon>
    </lineage>
</organism>
<dbReference type="PROSITE" id="PS00583">
    <property type="entry name" value="PFKB_KINASES_1"/>
    <property type="match status" value="1"/>
</dbReference>
<keyword evidence="9" id="KW-1185">Reference proteome</keyword>